<dbReference type="SUPFAM" id="SSF56399">
    <property type="entry name" value="ADP-ribosylation"/>
    <property type="match status" value="1"/>
</dbReference>
<proteinExistence type="predicted"/>
<reference evidence="1" key="1">
    <citation type="submission" date="2021-02" db="EMBL/GenBank/DDBJ databases">
        <authorList>
            <person name="Nowell W R."/>
        </authorList>
    </citation>
    <scope>NUCLEOTIDE SEQUENCE</scope>
</reference>
<sequence length="718" mass="83170">MDEFANSAEDVILACLRSAHQDTISIDQLQATGIDTYEFDDVDECVQYIVSLDPEDTFVFIWLGFGWNHLIPILHQFEQIHCIYLHEPTHHRSISKVHGVFIHPDELLQQLVRDIRVSQEGQSTHLNVFYNQETTTIHNPQGNPIQAIWSEVLLQCLIRMPTPPTNVYGEMIKEARYFYRNNSVQLAQIDDFEKNYRREDAIEWYSRDSFVYRLVNKALRTQNLVILFKFRFIIRDIYEHLKKLYHEQYLTRQSNNEQASTIKLYRAMKVSSGESYRLRSCKAGGILSINSFVSTSLDPVVAMAYLGDDLERDIMLEIIIDKRLLNSSIHPFACIRSLSKISDDEEVLLSMGTTLRIESVSTSNRQYRNSCIQARLSYDMDRELKELREFILERQLLCGMSESFYMFQLLALSIPMIDLERMKQVQVLCAQRNHRNVRNICQSIFKINNLLTDFNDTDGVETCFIEAISDLVTSLNTSVNEIGPCELMNNIMSLLFQCSANISHYFESNDGCEQLNQSMVACIVLIKEVRKSYRMPSPHPAFLSVRLMESAVEVSRGNHEKALQCFQTVQSSSTDALLKNSSSENQYLLTSIIKSATALNRNDYSENILEDLHDSTKPQAHVLKTSADYHMDKKDWPMAIMYYRQIIEDCNLPVNSILIVKAYCSIGRAFFQLHDVESALLNFNCARRLLLQHHPPTHILLHEIESFIHWIEMLRNLK</sequence>
<dbReference type="SUPFAM" id="SSF48452">
    <property type="entry name" value="TPR-like"/>
    <property type="match status" value="1"/>
</dbReference>
<dbReference type="Gene3D" id="3.90.176.10">
    <property type="entry name" value="Toxin ADP-ribosyltransferase, Chain A, domain 1"/>
    <property type="match status" value="1"/>
</dbReference>
<dbReference type="InterPro" id="IPR011990">
    <property type="entry name" value="TPR-like_helical_dom_sf"/>
</dbReference>
<organism evidence="1 2">
    <name type="scientific">Adineta ricciae</name>
    <name type="common">Rotifer</name>
    <dbReference type="NCBI Taxonomy" id="249248"/>
    <lineage>
        <taxon>Eukaryota</taxon>
        <taxon>Metazoa</taxon>
        <taxon>Spiralia</taxon>
        <taxon>Gnathifera</taxon>
        <taxon>Rotifera</taxon>
        <taxon>Eurotatoria</taxon>
        <taxon>Bdelloidea</taxon>
        <taxon>Adinetida</taxon>
        <taxon>Adinetidae</taxon>
        <taxon>Adineta</taxon>
    </lineage>
</organism>
<dbReference type="Gene3D" id="1.25.40.10">
    <property type="entry name" value="Tetratricopeptide repeat domain"/>
    <property type="match status" value="1"/>
</dbReference>
<dbReference type="AlphaFoldDB" id="A0A815IXR5"/>
<evidence type="ECO:0000313" key="2">
    <source>
        <dbReference type="Proteomes" id="UP000663852"/>
    </source>
</evidence>
<dbReference type="Proteomes" id="UP000663852">
    <property type="component" value="Unassembled WGS sequence"/>
</dbReference>
<name>A0A815IXR5_ADIRI</name>
<protein>
    <submittedName>
        <fullName evidence="1">Uncharacterized protein</fullName>
    </submittedName>
</protein>
<gene>
    <name evidence="1" type="ORF">EDS130_LOCUS34410</name>
</gene>
<accession>A0A815IXR5</accession>
<evidence type="ECO:0000313" key="1">
    <source>
        <dbReference type="EMBL" id="CAF1371695.1"/>
    </source>
</evidence>
<comment type="caution">
    <text evidence="1">The sequence shown here is derived from an EMBL/GenBank/DDBJ whole genome shotgun (WGS) entry which is preliminary data.</text>
</comment>
<dbReference type="PROSITE" id="PS51996">
    <property type="entry name" value="TR_MART"/>
    <property type="match status" value="1"/>
</dbReference>
<dbReference type="EMBL" id="CAJNOJ010000288">
    <property type="protein sequence ID" value="CAF1371695.1"/>
    <property type="molecule type" value="Genomic_DNA"/>
</dbReference>
<dbReference type="OrthoDB" id="10069441at2759"/>